<proteinExistence type="predicted"/>
<comment type="caution">
    <text evidence="1">The sequence shown here is derived from an EMBL/GenBank/DDBJ whole genome shotgun (WGS) entry which is preliminary data.</text>
</comment>
<dbReference type="Proteomes" id="UP000298347">
    <property type="component" value="Unassembled WGS sequence"/>
</dbReference>
<dbReference type="AlphaFoldDB" id="A0A4Z0GP20"/>
<dbReference type="EMBL" id="SRJD01000008">
    <property type="protein sequence ID" value="TGA98341.1"/>
    <property type="molecule type" value="Genomic_DNA"/>
</dbReference>
<sequence>MITLISNRTKTIWGRSPIYDQIGGDAIAISARFFSGQLDKIMFLRVYRCESTRKKVRSIGSTGAYEAVYGFVDAEI</sequence>
<evidence type="ECO:0000313" key="2">
    <source>
        <dbReference type="Proteomes" id="UP000298347"/>
    </source>
</evidence>
<evidence type="ECO:0000313" key="1">
    <source>
        <dbReference type="EMBL" id="TGA98341.1"/>
    </source>
</evidence>
<reference evidence="1 2" key="1">
    <citation type="journal article" date="2015" name="Int. J. Syst. Evol. Microbiol.">
        <title>Sporolactobacillus shoreae sp. nov. and Sporolactobacillus spathodeae sp. nov., two spore-forming lactic acid bacteria isolated from tree barks in Thailand.</title>
        <authorList>
            <person name="Thamacharoensuk T."/>
            <person name="Kitahara M."/>
            <person name="Ohkuma M."/>
            <person name="Thongchul N."/>
            <person name="Tanasupawat S."/>
        </authorList>
    </citation>
    <scope>NUCLEOTIDE SEQUENCE [LARGE SCALE GENOMIC DNA]</scope>
    <source>
        <strain evidence="1 2">BK92</strain>
    </source>
</reference>
<keyword evidence="2" id="KW-1185">Reference proteome</keyword>
<organism evidence="1 2">
    <name type="scientific">Sporolactobacillus shoreae</name>
    <dbReference type="NCBI Taxonomy" id="1465501"/>
    <lineage>
        <taxon>Bacteria</taxon>
        <taxon>Bacillati</taxon>
        <taxon>Bacillota</taxon>
        <taxon>Bacilli</taxon>
        <taxon>Bacillales</taxon>
        <taxon>Sporolactobacillaceae</taxon>
        <taxon>Sporolactobacillus</taxon>
    </lineage>
</organism>
<accession>A0A4Z0GP20</accession>
<gene>
    <name evidence="1" type="ORF">E4665_08870</name>
</gene>
<protein>
    <submittedName>
        <fullName evidence="1">Uncharacterized protein</fullName>
    </submittedName>
</protein>
<name>A0A4Z0GP20_9BACL</name>